<dbReference type="AlphaFoldDB" id="A0A376BKD3"/>
<dbReference type="STRING" id="1120980.GCA_000745955_01838"/>
<proteinExistence type="predicted"/>
<protein>
    <recommendedName>
        <fullName evidence="3">MORN repeat variant</fullName>
    </recommendedName>
</protein>
<dbReference type="EMBL" id="UFSO01000002">
    <property type="protein sequence ID" value="SSY70171.1"/>
    <property type="molecule type" value="Genomic_DNA"/>
</dbReference>
<evidence type="ECO:0000313" key="2">
    <source>
        <dbReference type="Proteomes" id="UP000254209"/>
    </source>
</evidence>
<evidence type="ECO:0000313" key="1">
    <source>
        <dbReference type="EMBL" id="SSY70171.1"/>
    </source>
</evidence>
<sequence length="297" mass="32266">MWKQSLIALVMACSLTGCKGGGVDDVVHLISGLIKLVKLGSSSDSNANAEQHNFVQAPAPETMTVVPPKYAPEILNATAKTYRSPIKYKKGTPRTIYFDAEGKLIPAAVKGGYLRQFLGKTADGREVAQDFYDDGSPQTSPFIFRQGADTNSFDSSMTDGWLLNFARSGELSGVAEYKDGKLFGVSSHYQNQQLVAQMGNVGDANVIWLLYPNGTVKAQVTENPKNNNNEILAFREDGSALGSLRFRIEGDKPVGAMALWHSDGRSVESLNDDGKEIGQQFQAVLKQLPNEVQALEE</sequence>
<keyword evidence="2" id="KW-1185">Reference proteome</keyword>
<evidence type="ECO:0008006" key="3">
    <source>
        <dbReference type="Google" id="ProtNLM"/>
    </source>
</evidence>
<gene>
    <name evidence="1" type="ORF">NCTC10283_00241</name>
</gene>
<accession>A0A376BKD3</accession>
<dbReference type="PROSITE" id="PS51257">
    <property type="entry name" value="PROKAR_LIPOPROTEIN"/>
    <property type="match status" value="1"/>
</dbReference>
<name>A0A376BKD3_9NEIS</name>
<reference evidence="1 2" key="1">
    <citation type="submission" date="2018-06" db="EMBL/GenBank/DDBJ databases">
        <authorList>
            <consortium name="Pathogen Informatics"/>
            <person name="Doyle S."/>
        </authorList>
    </citation>
    <scope>NUCLEOTIDE SEQUENCE [LARGE SCALE GENOMIC DNA]</scope>
    <source>
        <strain evidence="1 2">NCTC10283</strain>
    </source>
</reference>
<organism evidence="1 2">
    <name type="scientific">Alysiella crassa</name>
    <dbReference type="NCBI Taxonomy" id="153491"/>
    <lineage>
        <taxon>Bacteria</taxon>
        <taxon>Pseudomonadati</taxon>
        <taxon>Pseudomonadota</taxon>
        <taxon>Betaproteobacteria</taxon>
        <taxon>Neisseriales</taxon>
        <taxon>Neisseriaceae</taxon>
        <taxon>Alysiella</taxon>
    </lineage>
</organism>
<dbReference type="Proteomes" id="UP000254209">
    <property type="component" value="Unassembled WGS sequence"/>
</dbReference>